<name>A0A8X6TP24_NEPPI</name>
<keyword evidence="2" id="KW-1185">Reference proteome</keyword>
<dbReference type="Proteomes" id="UP000887013">
    <property type="component" value="Unassembled WGS sequence"/>
</dbReference>
<organism evidence="1 2">
    <name type="scientific">Nephila pilipes</name>
    <name type="common">Giant wood spider</name>
    <name type="synonym">Nephila maculata</name>
    <dbReference type="NCBI Taxonomy" id="299642"/>
    <lineage>
        <taxon>Eukaryota</taxon>
        <taxon>Metazoa</taxon>
        <taxon>Ecdysozoa</taxon>
        <taxon>Arthropoda</taxon>
        <taxon>Chelicerata</taxon>
        <taxon>Arachnida</taxon>
        <taxon>Araneae</taxon>
        <taxon>Araneomorphae</taxon>
        <taxon>Entelegynae</taxon>
        <taxon>Araneoidea</taxon>
        <taxon>Nephilidae</taxon>
        <taxon>Nephila</taxon>
    </lineage>
</organism>
<proteinExistence type="predicted"/>
<sequence length="95" mass="11003">MNTSSCQVCKVMFENDYAFTIHQCSIRTNDYSDEYGNSEWNIPPNIFESQASSAGEYPLNHIDTSFARKNDFLQTGQDQNVTEISEKYRPTFQEK</sequence>
<reference evidence="1" key="1">
    <citation type="submission" date="2020-08" db="EMBL/GenBank/DDBJ databases">
        <title>Multicomponent nature underlies the extraordinary mechanical properties of spider dragline silk.</title>
        <authorList>
            <person name="Kono N."/>
            <person name="Nakamura H."/>
            <person name="Mori M."/>
            <person name="Yoshida Y."/>
            <person name="Ohtoshi R."/>
            <person name="Malay A.D."/>
            <person name="Moran D.A.P."/>
            <person name="Tomita M."/>
            <person name="Numata K."/>
            <person name="Arakawa K."/>
        </authorList>
    </citation>
    <scope>NUCLEOTIDE SEQUENCE</scope>
</reference>
<protein>
    <submittedName>
        <fullName evidence="1">Uncharacterized protein</fullName>
    </submittedName>
</protein>
<accession>A0A8X6TP24</accession>
<dbReference type="EMBL" id="BMAW01108914">
    <property type="protein sequence ID" value="GFT36121.1"/>
    <property type="molecule type" value="Genomic_DNA"/>
</dbReference>
<evidence type="ECO:0000313" key="2">
    <source>
        <dbReference type="Proteomes" id="UP000887013"/>
    </source>
</evidence>
<comment type="caution">
    <text evidence="1">The sequence shown here is derived from an EMBL/GenBank/DDBJ whole genome shotgun (WGS) entry which is preliminary data.</text>
</comment>
<evidence type="ECO:0000313" key="1">
    <source>
        <dbReference type="EMBL" id="GFT36121.1"/>
    </source>
</evidence>
<gene>
    <name evidence="1" type="ORF">NPIL_468571</name>
</gene>
<dbReference type="AlphaFoldDB" id="A0A8X6TP24"/>